<keyword evidence="1" id="KW-0175">Coiled coil</keyword>
<accession>A0A8H4EQX3</accession>
<name>A0A8H4EQX3_GIGMA</name>
<keyword evidence="3" id="KW-1185">Reference proteome</keyword>
<protein>
    <submittedName>
        <fullName evidence="2">Uncharacterized protein</fullName>
    </submittedName>
</protein>
<comment type="caution">
    <text evidence="2">The sequence shown here is derived from an EMBL/GenBank/DDBJ whole genome shotgun (WGS) entry which is preliminary data.</text>
</comment>
<reference evidence="2 3" key="1">
    <citation type="journal article" date="2019" name="Environ. Microbiol.">
        <title>At the nexus of three kingdoms: the genome of the mycorrhizal fungus Gigaspora margarita provides insights into plant, endobacterial and fungal interactions.</title>
        <authorList>
            <person name="Venice F."/>
            <person name="Ghignone S."/>
            <person name="Salvioli di Fossalunga A."/>
            <person name="Amselem J."/>
            <person name="Novero M."/>
            <person name="Xianan X."/>
            <person name="Sedzielewska Toro K."/>
            <person name="Morin E."/>
            <person name="Lipzen A."/>
            <person name="Grigoriev I.V."/>
            <person name="Henrissat B."/>
            <person name="Martin F.M."/>
            <person name="Bonfante P."/>
        </authorList>
    </citation>
    <scope>NUCLEOTIDE SEQUENCE [LARGE SCALE GENOMIC DNA]</scope>
    <source>
        <strain evidence="2 3">BEG34</strain>
    </source>
</reference>
<organism evidence="2 3">
    <name type="scientific">Gigaspora margarita</name>
    <dbReference type="NCBI Taxonomy" id="4874"/>
    <lineage>
        <taxon>Eukaryota</taxon>
        <taxon>Fungi</taxon>
        <taxon>Fungi incertae sedis</taxon>
        <taxon>Mucoromycota</taxon>
        <taxon>Glomeromycotina</taxon>
        <taxon>Glomeromycetes</taxon>
        <taxon>Diversisporales</taxon>
        <taxon>Gigasporaceae</taxon>
        <taxon>Gigaspora</taxon>
    </lineage>
</organism>
<dbReference type="EMBL" id="WTPW01000184">
    <property type="protein sequence ID" value="KAF0538237.1"/>
    <property type="molecule type" value="Genomic_DNA"/>
</dbReference>
<proteinExistence type="predicted"/>
<gene>
    <name evidence="2" type="ORF">F8M41_008059</name>
</gene>
<evidence type="ECO:0000256" key="1">
    <source>
        <dbReference type="SAM" id="Coils"/>
    </source>
</evidence>
<dbReference type="Proteomes" id="UP000439903">
    <property type="component" value="Unassembled WGS sequence"/>
</dbReference>
<evidence type="ECO:0000313" key="3">
    <source>
        <dbReference type="Proteomes" id="UP000439903"/>
    </source>
</evidence>
<evidence type="ECO:0000313" key="2">
    <source>
        <dbReference type="EMBL" id="KAF0538237.1"/>
    </source>
</evidence>
<feature type="coiled-coil region" evidence="1">
    <location>
        <begin position="1"/>
        <end position="42"/>
    </location>
</feature>
<sequence length="99" mass="11921">MRKQQENIDLLKHKLDLINSQKRLYKDKLRFLMNEVANLMNESLQQDTYIPFDPMMQAQQIINGSLVANAEFQERILNNEEDIFIQVKRLYIDNIFILY</sequence>
<dbReference type="AlphaFoldDB" id="A0A8H4EQX3"/>